<dbReference type="InterPro" id="IPR029062">
    <property type="entry name" value="Class_I_gatase-like"/>
</dbReference>
<sequence>MSQATPHATPSEPPLLIVKTGSTHPDIAAAWGDFEDWIAAGLGSASPIRVIDPRTGATLPDPSRVTGVIVTGSHSMVTDREPWSEQTAQWLRAAVAAQTPVLGICYGHQLLAHALGGEVDFHPGGIELGTVDVTLTPAAHADPLFQGLPPQFSGQAAHRQSVRRLPPGAVLLAGNAFEPHQAYRIGRHAWGVQFHPEFGVPATAAYVRMNAPATGPMPPVRPTPHAASLLPRFARLVRTAAMPPAA</sequence>
<reference evidence="2 3" key="1">
    <citation type="submission" date="2019-03" db="EMBL/GenBank/DDBJ databases">
        <title>Genomic Encyclopedia of Type Strains, Phase IV (KMG-IV): sequencing the most valuable type-strain genomes for metagenomic binning, comparative biology and taxonomic classification.</title>
        <authorList>
            <person name="Goeker M."/>
        </authorList>
    </citation>
    <scope>NUCLEOTIDE SEQUENCE [LARGE SCALE GENOMIC DNA]</scope>
    <source>
        <strain evidence="2 3">DSM 19605</strain>
    </source>
</reference>
<dbReference type="InterPro" id="IPR044992">
    <property type="entry name" value="ChyE-like"/>
</dbReference>
<gene>
    <name evidence="2" type="ORF">DFR43_102259</name>
</gene>
<dbReference type="EMBL" id="SNYL01000002">
    <property type="protein sequence ID" value="TDQ44911.1"/>
    <property type="molecule type" value="Genomic_DNA"/>
</dbReference>
<dbReference type="AlphaFoldDB" id="A0A4R6UDX6"/>
<dbReference type="PROSITE" id="PS51273">
    <property type="entry name" value="GATASE_TYPE_1"/>
    <property type="match status" value="1"/>
</dbReference>
<proteinExistence type="predicted"/>
<name>A0A4R6UDX6_9BURK</name>
<evidence type="ECO:0000313" key="2">
    <source>
        <dbReference type="EMBL" id="TDQ44911.1"/>
    </source>
</evidence>
<dbReference type="CDD" id="cd01741">
    <property type="entry name" value="GATase1_1"/>
    <property type="match status" value="1"/>
</dbReference>
<evidence type="ECO:0000313" key="3">
    <source>
        <dbReference type="Proteomes" id="UP000295510"/>
    </source>
</evidence>
<dbReference type="Gene3D" id="3.40.50.880">
    <property type="match status" value="1"/>
</dbReference>
<dbReference type="RefSeq" id="WP_133595820.1">
    <property type="nucleotide sequence ID" value="NZ_SNYL01000002.1"/>
</dbReference>
<dbReference type="SUPFAM" id="SSF52317">
    <property type="entry name" value="Class I glutamine amidotransferase-like"/>
    <property type="match status" value="1"/>
</dbReference>
<organism evidence="2 3">
    <name type="scientific">Tepidicella xavieri</name>
    <dbReference type="NCBI Taxonomy" id="360241"/>
    <lineage>
        <taxon>Bacteria</taxon>
        <taxon>Pseudomonadati</taxon>
        <taxon>Pseudomonadota</taxon>
        <taxon>Betaproteobacteria</taxon>
        <taxon>Burkholderiales</taxon>
        <taxon>Tepidicella</taxon>
    </lineage>
</organism>
<evidence type="ECO:0000259" key="1">
    <source>
        <dbReference type="Pfam" id="PF00117"/>
    </source>
</evidence>
<dbReference type="Pfam" id="PF00117">
    <property type="entry name" value="GATase"/>
    <property type="match status" value="1"/>
</dbReference>
<accession>A0A4R6UDX6</accession>
<dbReference type="Proteomes" id="UP000295510">
    <property type="component" value="Unassembled WGS sequence"/>
</dbReference>
<dbReference type="GO" id="GO:0005829">
    <property type="term" value="C:cytosol"/>
    <property type="evidence" value="ECO:0007669"/>
    <property type="project" value="TreeGrafter"/>
</dbReference>
<dbReference type="PANTHER" id="PTHR42695">
    <property type="entry name" value="GLUTAMINE AMIDOTRANSFERASE YLR126C-RELATED"/>
    <property type="match status" value="1"/>
</dbReference>
<protein>
    <submittedName>
        <fullName evidence="2">GMP synthase (Glutamine-hydrolysing)</fullName>
    </submittedName>
</protein>
<dbReference type="InterPro" id="IPR017926">
    <property type="entry name" value="GATASE"/>
</dbReference>
<comment type="caution">
    <text evidence="2">The sequence shown here is derived from an EMBL/GenBank/DDBJ whole genome shotgun (WGS) entry which is preliminary data.</text>
</comment>
<keyword evidence="3" id="KW-1185">Reference proteome</keyword>
<feature type="domain" description="Glutamine amidotransferase" evidence="1">
    <location>
        <begin position="64"/>
        <end position="198"/>
    </location>
</feature>
<dbReference type="NCBIfam" id="NF006562">
    <property type="entry name" value="PRK09065.1"/>
    <property type="match status" value="1"/>
</dbReference>
<dbReference type="PANTHER" id="PTHR42695:SF5">
    <property type="entry name" value="GLUTAMINE AMIDOTRANSFERASE YLR126C-RELATED"/>
    <property type="match status" value="1"/>
</dbReference>
<dbReference type="OrthoDB" id="9813383at2"/>